<evidence type="ECO:0000313" key="3">
    <source>
        <dbReference type="Proteomes" id="UP001597151"/>
    </source>
</evidence>
<dbReference type="PROSITE" id="PS52034">
    <property type="entry name" value="PEPTIDASE_M32"/>
    <property type="match status" value="1"/>
</dbReference>
<dbReference type="EC" id="3.4.17.19" evidence="1"/>
<organism evidence="2 3">
    <name type="scientific">Seohaeicola saemankumensis</name>
    <dbReference type="NCBI Taxonomy" id="481181"/>
    <lineage>
        <taxon>Bacteria</taxon>
        <taxon>Pseudomonadati</taxon>
        <taxon>Pseudomonadota</taxon>
        <taxon>Alphaproteobacteria</taxon>
        <taxon>Rhodobacterales</taxon>
        <taxon>Roseobacteraceae</taxon>
        <taxon>Seohaeicola</taxon>
    </lineage>
</organism>
<dbReference type="CDD" id="cd06460">
    <property type="entry name" value="M32_Taq"/>
    <property type="match status" value="1"/>
</dbReference>
<dbReference type="GO" id="GO:0004180">
    <property type="term" value="F:carboxypeptidase activity"/>
    <property type="evidence" value="ECO:0007669"/>
    <property type="project" value="UniProtKB-KW"/>
</dbReference>
<dbReference type="PRINTS" id="PR00998">
    <property type="entry name" value="CRBOXYPTASET"/>
</dbReference>
<keyword evidence="1 2" id="KW-0378">Hydrolase</keyword>
<keyword evidence="3" id="KW-1185">Reference proteome</keyword>
<evidence type="ECO:0000256" key="1">
    <source>
        <dbReference type="PIRNR" id="PIRNR006615"/>
    </source>
</evidence>
<dbReference type="PANTHER" id="PTHR34217:SF1">
    <property type="entry name" value="CARBOXYPEPTIDASE 1"/>
    <property type="match status" value="1"/>
</dbReference>
<accession>A0ABW3THB2</accession>
<comment type="catalytic activity">
    <reaction evidence="1">
        <text>Release of a C-terminal amino acid with broad specificity, except for -Pro.</text>
        <dbReference type="EC" id="3.4.17.19"/>
    </reaction>
</comment>
<name>A0ABW3THB2_9RHOB</name>
<evidence type="ECO:0000313" key="2">
    <source>
        <dbReference type="EMBL" id="MFD1196075.1"/>
    </source>
</evidence>
<dbReference type="InterPro" id="IPR001333">
    <property type="entry name" value="Peptidase_M32_Taq"/>
</dbReference>
<keyword evidence="1 2" id="KW-0121">Carboxypeptidase</keyword>
<comment type="function">
    <text evidence="1">Broad specificity carboxypetidase that releases amino acids sequentially from the C-terminus, including neutral, aromatic, polar and basic residues.</text>
</comment>
<dbReference type="EMBL" id="JBHTKR010000006">
    <property type="protein sequence ID" value="MFD1196075.1"/>
    <property type="molecule type" value="Genomic_DNA"/>
</dbReference>
<sequence length="500" mass="54355">MTVAGTSNTAGAFDALMAHERTTFALGQVAGRLGWDQETMMPRGAADQRSEEMAAMESVLHARRTDPRIADWLEAVDTAALDDTGRAQLRHIRRNFDRARKLPADLAQELARLTSRAQGQWAEARAAEDVASFLPVLARIVALKREEAAALAAGGDPYDALLDDYEPGAKAADLEAMFTALRGPLVALRAACLAQPAPKGLTGLFDEAAQMQLTDKLARAFGYDFSIGRLDKAVHPFSSGSGRDVRITTRTNPVDPFNCFYSTIHEVGHACYEQGIDAAYALTPLGQGVSMGVHESQSRIYENQIGRSRAFTGWLYGQMRAAFGDFGIADEDAFYAAVNRLHNGFIRTEADEVQYNLHVLLRFDLERALIAGDLAVADLEAAWNDRFLADFGFAVDKPSHGCLQDVHWSVGLFGYFPTYSLGNVYAGCLHQAMRAALPGLDAQLAQGDTSGATGWLRETVQRHGGLYTPREVIARASGMAPSEAPLLAYLKDKFSALYAL</sequence>
<dbReference type="Proteomes" id="UP001597151">
    <property type="component" value="Unassembled WGS sequence"/>
</dbReference>
<protein>
    <recommendedName>
        <fullName evidence="1">Metal-dependent carboxypeptidase</fullName>
        <ecNumber evidence="1">3.4.17.19</ecNumber>
    </recommendedName>
</protein>
<keyword evidence="1" id="KW-0645">Protease</keyword>
<dbReference type="Pfam" id="PF02074">
    <property type="entry name" value="Peptidase_M32"/>
    <property type="match status" value="1"/>
</dbReference>
<keyword evidence="1" id="KW-0482">Metalloprotease</keyword>
<dbReference type="RefSeq" id="WP_380793655.1">
    <property type="nucleotide sequence ID" value="NZ_JBHTKR010000006.1"/>
</dbReference>
<dbReference type="PIRSF" id="PIRSF006615">
    <property type="entry name" value="Zn_crbxpep_Taq"/>
    <property type="match status" value="1"/>
</dbReference>
<gene>
    <name evidence="2" type="ORF">ACFQ3C_15510</name>
</gene>
<comment type="similarity">
    <text evidence="1">Belongs to the peptidase M32 family.</text>
</comment>
<comment type="caution">
    <text evidence="2">The sequence shown here is derived from an EMBL/GenBank/DDBJ whole genome shotgun (WGS) entry which is preliminary data.</text>
</comment>
<keyword evidence="1" id="KW-0479">Metal-binding</keyword>
<proteinExistence type="inferred from homology"/>
<dbReference type="PANTHER" id="PTHR34217">
    <property type="entry name" value="METAL-DEPENDENT CARBOXYPEPTIDASE"/>
    <property type="match status" value="1"/>
</dbReference>
<reference evidence="3" key="1">
    <citation type="journal article" date="2019" name="Int. J. Syst. Evol. Microbiol.">
        <title>The Global Catalogue of Microorganisms (GCM) 10K type strain sequencing project: providing services to taxonomists for standard genome sequencing and annotation.</title>
        <authorList>
            <consortium name="The Broad Institute Genomics Platform"/>
            <consortium name="The Broad Institute Genome Sequencing Center for Infectious Disease"/>
            <person name="Wu L."/>
            <person name="Ma J."/>
        </authorList>
    </citation>
    <scope>NUCLEOTIDE SEQUENCE [LARGE SCALE GENOMIC DNA]</scope>
    <source>
        <strain evidence="3">CCUG 55328</strain>
    </source>
</reference>
<dbReference type="Gene3D" id="1.10.1370.30">
    <property type="match status" value="1"/>
</dbReference>
<dbReference type="SUPFAM" id="SSF55486">
    <property type="entry name" value="Metalloproteases ('zincins'), catalytic domain"/>
    <property type="match status" value="1"/>
</dbReference>